<dbReference type="InterPro" id="IPR050490">
    <property type="entry name" value="Bact_solute-bd_prot1"/>
</dbReference>
<dbReference type="InterPro" id="IPR006059">
    <property type="entry name" value="SBP"/>
</dbReference>
<feature type="chain" id="PRO_5038889518" evidence="6">
    <location>
        <begin position="24"/>
        <end position="442"/>
    </location>
</feature>
<name>A0A9D1PBJ7_9FIRM</name>
<keyword evidence="4" id="KW-0564">Palmitate</keyword>
<gene>
    <name evidence="7" type="ORF">H9747_00835</name>
</gene>
<comment type="caution">
    <text evidence="7">The sequence shown here is derived from an EMBL/GenBank/DDBJ whole genome shotgun (WGS) entry which is preliminary data.</text>
</comment>
<dbReference type="SUPFAM" id="SSF53850">
    <property type="entry name" value="Periplasmic binding protein-like II"/>
    <property type="match status" value="1"/>
</dbReference>
<dbReference type="PROSITE" id="PS51257">
    <property type="entry name" value="PROKAR_LIPOPROTEIN"/>
    <property type="match status" value="1"/>
</dbReference>
<accession>A0A9D1PBJ7</accession>
<keyword evidence="2 6" id="KW-0732">Signal</keyword>
<protein>
    <submittedName>
        <fullName evidence="7">Sugar ABC transporter substrate-binding protein</fullName>
    </submittedName>
</protein>
<proteinExistence type="predicted"/>
<keyword evidence="5" id="KW-0449">Lipoprotein</keyword>
<evidence type="ECO:0000256" key="6">
    <source>
        <dbReference type="SAM" id="SignalP"/>
    </source>
</evidence>
<dbReference type="CDD" id="cd13585">
    <property type="entry name" value="PBP2_TMBP_like"/>
    <property type="match status" value="1"/>
</dbReference>
<dbReference type="Proteomes" id="UP000886814">
    <property type="component" value="Unassembled WGS sequence"/>
</dbReference>
<dbReference type="PANTHER" id="PTHR43649">
    <property type="entry name" value="ARABINOSE-BINDING PROTEIN-RELATED"/>
    <property type="match status" value="1"/>
</dbReference>
<reference evidence="7" key="1">
    <citation type="journal article" date="2021" name="PeerJ">
        <title>Extensive microbial diversity within the chicken gut microbiome revealed by metagenomics and culture.</title>
        <authorList>
            <person name="Gilroy R."/>
            <person name="Ravi A."/>
            <person name="Getino M."/>
            <person name="Pursley I."/>
            <person name="Horton D.L."/>
            <person name="Alikhan N.F."/>
            <person name="Baker D."/>
            <person name="Gharbi K."/>
            <person name="Hall N."/>
            <person name="Watson M."/>
            <person name="Adriaenssens E.M."/>
            <person name="Foster-Nyarko E."/>
            <person name="Jarju S."/>
            <person name="Secka A."/>
            <person name="Antonio M."/>
            <person name="Oren A."/>
            <person name="Chaudhuri R.R."/>
            <person name="La Ragione R."/>
            <person name="Hildebrand F."/>
            <person name="Pallen M.J."/>
        </authorList>
    </citation>
    <scope>NUCLEOTIDE SEQUENCE</scope>
    <source>
        <strain evidence="7">CHK195-9823</strain>
    </source>
</reference>
<evidence type="ECO:0000313" key="8">
    <source>
        <dbReference type="Proteomes" id="UP000886814"/>
    </source>
</evidence>
<organism evidence="7 8">
    <name type="scientific">Candidatus Blautia stercorigallinarum</name>
    <dbReference type="NCBI Taxonomy" id="2838501"/>
    <lineage>
        <taxon>Bacteria</taxon>
        <taxon>Bacillati</taxon>
        <taxon>Bacillota</taxon>
        <taxon>Clostridia</taxon>
        <taxon>Lachnospirales</taxon>
        <taxon>Lachnospiraceae</taxon>
        <taxon>Blautia</taxon>
    </lineage>
</organism>
<keyword evidence="3" id="KW-0472">Membrane</keyword>
<evidence type="ECO:0000256" key="5">
    <source>
        <dbReference type="ARBA" id="ARBA00023288"/>
    </source>
</evidence>
<evidence type="ECO:0000256" key="2">
    <source>
        <dbReference type="ARBA" id="ARBA00022729"/>
    </source>
</evidence>
<reference evidence="7" key="2">
    <citation type="submission" date="2021-04" db="EMBL/GenBank/DDBJ databases">
        <authorList>
            <person name="Gilroy R."/>
        </authorList>
    </citation>
    <scope>NUCLEOTIDE SEQUENCE</scope>
    <source>
        <strain evidence="7">CHK195-9823</strain>
    </source>
</reference>
<sequence length="442" mass="47983">MKLKKVAALGMAALMAASLGACGGSGGSKGGSGSDSKSLTVWIEKVFSDDANTAMEERIKSFAEENDVNVNYEFISATDFVTKLNAAIEAGSNIPDITTGAVTKVVNYYPSNPYMDVSDLVDEINAERPYMESIYEGSKIEGKNYFVPMTSSSTMMFIRKDKLEEAGITEVPQTWDELFEVAEAISDPDNGFYGLGMGCGPTDEDGENMFRMIMWDQGGYVFDKDGNITLDNDAARELLEKYKELYDKEVIPPAATTWDSGGNNTSYLMGESGIVFNAPTLYNTLATDEANKELLENTEVVNLPGGRDNNTTMGFAAGLSIMEGCKNVDLAKDLIRYLMDSEWYDDYLEITAPVYAPVFQDCVGSGIWADGVNAQVVDYAQNSLGYYGYPVESIQGRAVAAKNYFTFPMAKMLNQMATGAEDVDGAISGAISTIEEVQGTVE</sequence>
<dbReference type="Gene3D" id="3.40.190.10">
    <property type="entry name" value="Periplasmic binding protein-like II"/>
    <property type="match status" value="1"/>
</dbReference>
<keyword evidence="1" id="KW-1003">Cell membrane</keyword>
<evidence type="ECO:0000256" key="1">
    <source>
        <dbReference type="ARBA" id="ARBA00022475"/>
    </source>
</evidence>
<evidence type="ECO:0000313" key="7">
    <source>
        <dbReference type="EMBL" id="HIV37539.1"/>
    </source>
</evidence>
<dbReference type="EMBL" id="DXIQ01000005">
    <property type="protein sequence ID" value="HIV37539.1"/>
    <property type="molecule type" value="Genomic_DNA"/>
</dbReference>
<evidence type="ECO:0000256" key="4">
    <source>
        <dbReference type="ARBA" id="ARBA00023139"/>
    </source>
</evidence>
<feature type="signal peptide" evidence="6">
    <location>
        <begin position="1"/>
        <end position="23"/>
    </location>
</feature>
<dbReference type="PANTHER" id="PTHR43649:SF33">
    <property type="entry name" value="POLYGALACTURONAN_RHAMNOGALACTURONAN-BINDING PROTEIN YTCQ"/>
    <property type="match status" value="1"/>
</dbReference>
<evidence type="ECO:0000256" key="3">
    <source>
        <dbReference type="ARBA" id="ARBA00023136"/>
    </source>
</evidence>
<dbReference type="AlphaFoldDB" id="A0A9D1PBJ7"/>
<dbReference type="Pfam" id="PF01547">
    <property type="entry name" value="SBP_bac_1"/>
    <property type="match status" value="1"/>
</dbReference>